<comment type="caution">
    <text evidence="4">The sequence shown here is derived from an EMBL/GenBank/DDBJ whole genome shotgun (WGS) entry which is preliminary data.</text>
</comment>
<feature type="domain" description="Acyltransferase 3" evidence="3">
    <location>
        <begin position="33"/>
        <end position="373"/>
    </location>
</feature>
<evidence type="ECO:0000313" key="5">
    <source>
        <dbReference type="Proteomes" id="UP001523401"/>
    </source>
</evidence>
<evidence type="ECO:0000256" key="1">
    <source>
        <dbReference type="SAM" id="MobiDB-lite"/>
    </source>
</evidence>
<evidence type="ECO:0000256" key="2">
    <source>
        <dbReference type="SAM" id="Phobius"/>
    </source>
</evidence>
<name>A0ABT1CHN0_9PROT</name>
<dbReference type="GO" id="GO:0016746">
    <property type="term" value="F:acyltransferase activity"/>
    <property type="evidence" value="ECO:0007669"/>
    <property type="project" value="UniProtKB-KW"/>
</dbReference>
<feature type="transmembrane region" description="Helical" evidence="2">
    <location>
        <begin position="287"/>
        <end position="310"/>
    </location>
</feature>
<organism evidence="4 5">
    <name type="scientific">Asaia lannensis NBRC 102526</name>
    <dbReference type="NCBI Taxonomy" id="1307926"/>
    <lineage>
        <taxon>Bacteria</taxon>
        <taxon>Pseudomonadati</taxon>
        <taxon>Pseudomonadota</taxon>
        <taxon>Alphaproteobacteria</taxon>
        <taxon>Acetobacterales</taxon>
        <taxon>Acetobacteraceae</taxon>
        <taxon>Asaia</taxon>
    </lineage>
</organism>
<feature type="region of interest" description="Disordered" evidence="1">
    <location>
        <begin position="1"/>
        <end position="31"/>
    </location>
</feature>
<feature type="transmembrane region" description="Helical" evidence="2">
    <location>
        <begin position="237"/>
        <end position="256"/>
    </location>
</feature>
<feature type="transmembrane region" description="Helical" evidence="2">
    <location>
        <begin position="121"/>
        <end position="140"/>
    </location>
</feature>
<keyword evidence="2" id="KW-1133">Transmembrane helix</keyword>
<feature type="transmembrane region" description="Helical" evidence="2">
    <location>
        <begin position="331"/>
        <end position="351"/>
    </location>
</feature>
<dbReference type="RefSeq" id="WP_252849532.1">
    <property type="nucleotide sequence ID" value="NZ_BAPW01000014.1"/>
</dbReference>
<feature type="transmembrane region" description="Helical" evidence="2">
    <location>
        <begin position="74"/>
        <end position="94"/>
    </location>
</feature>
<dbReference type="Pfam" id="PF01757">
    <property type="entry name" value="Acyl_transf_3"/>
    <property type="match status" value="1"/>
</dbReference>
<keyword evidence="4" id="KW-0808">Transferase</keyword>
<accession>A0ABT1CHN0</accession>
<proteinExistence type="predicted"/>
<protein>
    <submittedName>
        <fullName evidence="4">Acyltransferase</fullName>
    </submittedName>
</protein>
<keyword evidence="2" id="KW-0812">Transmembrane</keyword>
<sequence>MSTVETLSDAKPHHFMTDPDQDVPSGRSPHSRNAGIDCLRGTAIILVVIHHLALRFPLTETSLVGLFPYPVLKMLNWGGIKGVTMFFVISGFLITDHTIRRYQQPSALDLRAFSGRRAARILPCLLALILIACTLGLLHVPTFRPENPGQSLAGAAFSALFMHLNVYEGQTGYLPAYWDVLWSLSVEELFYLGFPLICLSLGRTRLSLAICAGLLALAAPVFEWQLQNASEIWQEKAYGPGMSAIATGVVAALLMARHAPGSRFVALVGLTGLGGMALYLLQGRLCWSLFGLATPLFFNVTIALSVWAFAQGWAASYTAGHTHWLRAWGRGSYEIYLSHMFIVMPAVALLRTTGLRIAWAWLVYPPVLLAVFFLGRTIQQRFSAPLDKRLCGWLCRSQKNSRSAQTAP</sequence>
<feature type="transmembrane region" description="Helical" evidence="2">
    <location>
        <begin position="180"/>
        <end position="199"/>
    </location>
</feature>
<feature type="transmembrane region" description="Helical" evidence="2">
    <location>
        <begin position="263"/>
        <end position="281"/>
    </location>
</feature>
<evidence type="ECO:0000259" key="3">
    <source>
        <dbReference type="Pfam" id="PF01757"/>
    </source>
</evidence>
<dbReference type="InterPro" id="IPR050879">
    <property type="entry name" value="Acyltransferase_3"/>
</dbReference>
<gene>
    <name evidence="4" type="ORF">NF685_10055</name>
</gene>
<keyword evidence="2" id="KW-0472">Membrane</keyword>
<feature type="transmembrane region" description="Helical" evidence="2">
    <location>
        <begin position="357"/>
        <end position="375"/>
    </location>
</feature>
<dbReference type="PANTHER" id="PTHR23028:SF53">
    <property type="entry name" value="ACYL_TRANSF_3 DOMAIN-CONTAINING PROTEIN"/>
    <property type="match status" value="1"/>
</dbReference>
<dbReference type="EMBL" id="JAMXQU010000007">
    <property type="protein sequence ID" value="MCO6160369.1"/>
    <property type="molecule type" value="Genomic_DNA"/>
</dbReference>
<feature type="compositionally biased region" description="Basic and acidic residues" evidence="1">
    <location>
        <begin position="8"/>
        <end position="17"/>
    </location>
</feature>
<dbReference type="InterPro" id="IPR002656">
    <property type="entry name" value="Acyl_transf_3_dom"/>
</dbReference>
<dbReference type="PANTHER" id="PTHR23028">
    <property type="entry name" value="ACETYLTRANSFERASE"/>
    <property type="match status" value="1"/>
</dbReference>
<keyword evidence="4" id="KW-0012">Acyltransferase</keyword>
<evidence type="ECO:0000313" key="4">
    <source>
        <dbReference type="EMBL" id="MCO6160369.1"/>
    </source>
</evidence>
<keyword evidence="5" id="KW-1185">Reference proteome</keyword>
<reference evidence="4 5" key="1">
    <citation type="submission" date="2022-06" db="EMBL/GenBank/DDBJ databases">
        <title>Whole-genome of Asaia lannensis strain LMG 27011T.</title>
        <authorList>
            <person name="Sombolestani A."/>
        </authorList>
    </citation>
    <scope>NUCLEOTIDE SEQUENCE [LARGE SCALE GENOMIC DNA]</scope>
    <source>
        <strain evidence="4 5">NBRC 102526</strain>
    </source>
</reference>
<dbReference type="Proteomes" id="UP001523401">
    <property type="component" value="Unassembled WGS sequence"/>
</dbReference>